<organism evidence="3 4">
    <name type="scientific">Echria macrotheca</name>
    <dbReference type="NCBI Taxonomy" id="438768"/>
    <lineage>
        <taxon>Eukaryota</taxon>
        <taxon>Fungi</taxon>
        <taxon>Dikarya</taxon>
        <taxon>Ascomycota</taxon>
        <taxon>Pezizomycotina</taxon>
        <taxon>Sordariomycetes</taxon>
        <taxon>Sordariomycetidae</taxon>
        <taxon>Sordariales</taxon>
        <taxon>Schizotheciaceae</taxon>
        <taxon>Echria</taxon>
    </lineage>
</organism>
<keyword evidence="2" id="KW-0472">Membrane</keyword>
<feature type="region of interest" description="Disordered" evidence="1">
    <location>
        <begin position="262"/>
        <end position="288"/>
    </location>
</feature>
<protein>
    <submittedName>
        <fullName evidence="3">Uncharacterized protein</fullName>
    </submittedName>
</protein>
<dbReference type="CDD" id="cd12087">
    <property type="entry name" value="TM_EGFR-like"/>
    <property type="match status" value="1"/>
</dbReference>
<sequence length="288" mass="30673">MGMPPAFSMFLLIVTVCFTGFPERRERMAPFSARKPLWAWRSLVTLACFVLTGMAQTSIESFRGYSLTLGPTLSSSAVFCGSDERWSTAGTMAACCTPGLICDYITACNAGTMSYLDGSTAFCGSNFANCGRDIVIDKFPIPTSTWTNIYCVPDGAGGAGTLYREIITSTPTPTPTPSPSLNPTSTTQPPPPPPSSTDAPPSSQAWIAGPVIGGIVAAVGAVLFAFWLGRRWGNKKKTNLSPEQAAFTQTFRYQANKDSSLLGAPSSQWDHTSWKSGHGMAHQTELPG</sequence>
<keyword evidence="4" id="KW-1185">Reference proteome</keyword>
<gene>
    <name evidence="3" type="ORF">QBC47DRAFT_366597</name>
</gene>
<keyword evidence="2" id="KW-0812">Transmembrane</keyword>
<keyword evidence="2" id="KW-1133">Transmembrane helix</keyword>
<feature type="transmembrane region" description="Helical" evidence="2">
    <location>
        <begin position="6"/>
        <end position="22"/>
    </location>
</feature>
<comment type="caution">
    <text evidence="3">The sequence shown here is derived from an EMBL/GenBank/DDBJ whole genome shotgun (WGS) entry which is preliminary data.</text>
</comment>
<dbReference type="EMBL" id="MU839827">
    <property type="protein sequence ID" value="KAK1760177.1"/>
    <property type="molecule type" value="Genomic_DNA"/>
</dbReference>
<dbReference type="AlphaFoldDB" id="A0AAJ0BNN8"/>
<evidence type="ECO:0000313" key="4">
    <source>
        <dbReference type="Proteomes" id="UP001239445"/>
    </source>
</evidence>
<accession>A0AAJ0BNN8</accession>
<dbReference type="Proteomes" id="UP001239445">
    <property type="component" value="Unassembled WGS sequence"/>
</dbReference>
<feature type="transmembrane region" description="Helical" evidence="2">
    <location>
        <begin position="205"/>
        <end position="228"/>
    </location>
</feature>
<proteinExistence type="predicted"/>
<evidence type="ECO:0000313" key="3">
    <source>
        <dbReference type="EMBL" id="KAK1760177.1"/>
    </source>
</evidence>
<evidence type="ECO:0000256" key="2">
    <source>
        <dbReference type="SAM" id="Phobius"/>
    </source>
</evidence>
<feature type="compositionally biased region" description="Polar residues" evidence="1">
    <location>
        <begin position="262"/>
        <end position="275"/>
    </location>
</feature>
<feature type="transmembrane region" description="Helical" evidence="2">
    <location>
        <begin position="43"/>
        <end position="59"/>
    </location>
</feature>
<name>A0AAJ0BNN8_9PEZI</name>
<evidence type="ECO:0000256" key="1">
    <source>
        <dbReference type="SAM" id="MobiDB-lite"/>
    </source>
</evidence>
<feature type="region of interest" description="Disordered" evidence="1">
    <location>
        <begin position="167"/>
        <end position="204"/>
    </location>
</feature>
<reference evidence="3" key="1">
    <citation type="submission" date="2023-06" db="EMBL/GenBank/DDBJ databases">
        <title>Genome-scale phylogeny and comparative genomics of the fungal order Sordariales.</title>
        <authorList>
            <consortium name="Lawrence Berkeley National Laboratory"/>
            <person name="Hensen N."/>
            <person name="Bonometti L."/>
            <person name="Westerberg I."/>
            <person name="Brannstrom I.O."/>
            <person name="Guillou S."/>
            <person name="Cros-Aarteil S."/>
            <person name="Calhoun S."/>
            <person name="Haridas S."/>
            <person name="Kuo A."/>
            <person name="Mondo S."/>
            <person name="Pangilinan J."/>
            <person name="Riley R."/>
            <person name="Labutti K."/>
            <person name="Andreopoulos B."/>
            <person name="Lipzen A."/>
            <person name="Chen C."/>
            <person name="Yanf M."/>
            <person name="Daum C."/>
            <person name="Ng V."/>
            <person name="Clum A."/>
            <person name="Steindorff A."/>
            <person name="Ohm R."/>
            <person name="Martin F."/>
            <person name="Silar P."/>
            <person name="Natvig D."/>
            <person name="Lalanne C."/>
            <person name="Gautier V."/>
            <person name="Ament-Velasquez S.L."/>
            <person name="Kruys A."/>
            <person name="Hutchinson M.I."/>
            <person name="Powell A.J."/>
            <person name="Barry K."/>
            <person name="Miller A.N."/>
            <person name="Grigoriev I.V."/>
            <person name="Debuchy R."/>
            <person name="Gladieux P."/>
            <person name="Thoren M.H."/>
            <person name="Johannesson H."/>
        </authorList>
    </citation>
    <scope>NUCLEOTIDE SEQUENCE</scope>
    <source>
        <strain evidence="3">PSN4</strain>
    </source>
</reference>